<dbReference type="Proteomes" id="UP001444071">
    <property type="component" value="Unassembled WGS sequence"/>
</dbReference>
<name>A0ABV0VQD7_9TELE</name>
<gene>
    <name evidence="1" type="ORF">XENORESO_008827</name>
</gene>
<evidence type="ECO:0000313" key="1">
    <source>
        <dbReference type="EMBL" id="MEQ2259244.1"/>
    </source>
</evidence>
<reference evidence="1 2" key="1">
    <citation type="submission" date="2021-06" db="EMBL/GenBank/DDBJ databases">
        <authorList>
            <person name="Palmer J.M."/>
        </authorList>
    </citation>
    <scope>NUCLEOTIDE SEQUENCE [LARGE SCALE GENOMIC DNA]</scope>
    <source>
        <strain evidence="1 2">XR_2019</strain>
        <tissue evidence="1">Muscle</tissue>
    </source>
</reference>
<dbReference type="EMBL" id="JAHRIM010002793">
    <property type="protein sequence ID" value="MEQ2259244.1"/>
    <property type="molecule type" value="Genomic_DNA"/>
</dbReference>
<accession>A0ABV0VQD7</accession>
<comment type="caution">
    <text evidence="1">The sequence shown here is derived from an EMBL/GenBank/DDBJ whole genome shotgun (WGS) entry which is preliminary data.</text>
</comment>
<sequence>MHSKEIHSDTLVSTDGGFTRFHQPEPHLLLDFRDLFFETYQILSHANASDKPSMSFKDVPGQNARVMTWLPAFQSTKPFILGHCSGRMELKVWCMPLKMFTSDC</sequence>
<keyword evidence="2" id="KW-1185">Reference proteome</keyword>
<protein>
    <submittedName>
        <fullName evidence="1">Uncharacterized protein</fullName>
    </submittedName>
</protein>
<organism evidence="1 2">
    <name type="scientific">Xenotaenia resolanae</name>
    <dbReference type="NCBI Taxonomy" id="208358"/>
    <lineage>
        <taxon>Eukaryota</taxon>
        <taxon>Metazoa</taxon>
        <taxon>Chordata</taxon>
        <taxon>Craniata</taxon>
        <taxon>Vertebrata</taxon>
        <taxon>Euteleostomi</taxon>
        <taxon>Actinopterygii</taxon>
        <taxon>Neopterygii</taxon>
        <taxon>Teleostei</taxon>
        <taxon>Neoteleostei</taxon>
        <taxon>Acanthomorphata</taxon>
        <taxon>Ovalentaria</taxon>
        <taxon>Atherinomorphae</taxon>
        <taxon>Cyprinodontiformes</taxon>
        <taxon>Goodeidae</taxon>
        <taxon>Xenotaenia</taxon>
    </lineage>
</organism>
<evidence type="ECO:0000313" key="2">
    <source>
        <dbReference type="Proteomes" id="UP001444071"/>
    </source>
</evidence>
<proteinExistence type="predicted"/>